<reference evidence="2 3" key="1">
    <citation type="submission" date="2024-01" db="EMBL/GenBank/DDBJ databases">
        <title>Comparative genomics of Cryptococcus and Kwoniella reveals pathogenesis evolution and contrasting modes of karyotype evolution via chromosome fusion or intercentromeric recombination.</title>
        <authorList>
            <person name="Coelho M.A."/>
            <person name="David-Palma M."/>
            <person name="Shea T."/>
            <person name="Bowers K."/>
            <person name="McGinley-Smith S."/>
            <person name="Mohammad A.W."/>
            <person name="Gnirke A."/>
            <person name="Yurkov A.M."/>
            <person name="Nowrousian M."/>
            <person name="Sun S."/>
            <person name="Cuomo C.A."/>
            <person name="Heitman J."/>
        </authorList>
    </citation>
    <scope>NUCLEOTIDE SEQUENCE [LARGE SCALE GENOMIC DNA]</scope>
    <source>
        <strain evidence="2 3">PYCC6329</strain>
    </source>
</reference>
<organism evidence="2 3">
    <name type="scientific">Kwoniella europaea PYCC6329</name>
    <dbReference type="NCBI Taxonomy" id="1423913"/>
    <lineage>
        <taxon>Eukaryota</taxon>
        <taxon>Fungi</taxon>
        <taxon>Dikarya</taxon>
        <taxon>Basidiomycota</taxon>
        <taxon>Agaricomycotina</taxon>
        <taxon>Tremellomycetes</taxon>
        <taxon>Tremellales</taxon>
        <taxon>Cryptococcaceae</taxon>
        <taxon>Kwoniella</taxon>
    </lineage>
</organism>
<feature type="compositionally biased region" description="Basic and acidic residues" evidence="1">
    <location>
        <begin position="25"/>
        <end position="70"/>
    </location>
</feature>
<feature type="region of interest" description="Disordered" evidence="1">
    <location>
        <begin position="314"/>
        <end position="363"/>
    </location>
</feature>
<keyword evidence="3" id="KW-1185">Reference proteome</keyword>
<feature type="compositionally biased region" description="Pro residues" evidence="1">
    <location>
        <begin position="8"/>
        <end position="24"/>
    </location>
</feature>
<evidence type="ECO:0000313" key="3">
    <source>
        <dbReference type="Proteomes" id="UP001358614"/>
    </source>
</evidence>
<dbReference type="GeneID" id="91100203"/>
<feature type="region of interest" description="Disordered" evidence="1">
    <location>
        <begin position="1"/>
        <end position="192"/>
    </location>
</feature>
<evidence type="ECO:0000256" key="1">
    <source>
        <dbReference type="SAM" id="MobiDB-lite"/>
    </source>
</evidence>
<feature type="region of interest" description="Disordered" evidence="1">
    <location>
        <begin position="552"/>
        <end position="588"/>
    </location>
</feature>
<dbReference type="AlphaFoldDB" id="A0AAX4KAC5"/>
<accession>A0AAX4KAC5</accession>
<feature type="compositionally biased region" description="Basic and acidic residues" evidence="1">
    <location>
        <begin position="106"/>
        <end position="138"/>
    </location>
</feature>
<feature type="compositionally biased region" description="Basic and acidic residues" evidence="1">
    <location>
        <begin position="447"/>
        <end position="505"/>
    </location>
</feature>
<dbReference type="RefSeq" id="XP_066081314.1">
    <property type="nucleotide sequence ID" value="XM_066225217.1"/>
</dbReference>
<proteinExistence type="predicted"/>
<dbReference type="EMBL" id="CP144089">
    <property type="protein sequence ID" value="WWD03347.1"/>
    <property type="molecule type" value="Genomic_DNA"/>
</dbReference>
<feature type="compositionally biased region" description="Basic and acidic residues" evidence="1">
    <location>
        <begin position="345"/>
        <end position="363"/>
    </location>
</feature>
<dbReference type="KEGG" id="ker:91100203"/>
<sequence>MSLHRYFVPPPLALAVHPAPPPKPKPTDKEKDKKTENKKEKDPKDNKDIDKPKDEAKEKVNIDEEQKKNEQAGPATPATRGSIVPEPATPAPGDGDGDGGADTPQADDKAIIEDKGRAERGEDPPPADEKKDAPDKNKNKSTQIKDLTPEPEPESSEEIEKPLEPIRLLPPAPFRPIRTKLDLNPLKPYPPIPSDPRGAYHAYAKAVGNEVIYVDVTKDGWLTEQWKERSEREALKRLTGEWQRDLKRELEKQRELNKVKELPRTAEGILLELWNVLVEADNHEIAVDEFWSKFDWTKESAKVHLSNIQRSIQEDETKHKDQNKVDLEEAKVGSEAKNNQSTTETEDKFDSGDTSVEKGKREAEVEWTKEGVEEILATIGVQCVYNVEKPSRHWSHPAGGYLLLSHNFFLLRTELHINFKPEEKAGKFEVLVTSGHDRVFGEMVKAQREKEYRERKEREKKEKLVKEKENAKRKDKDDKEVGEKDKKVEGGNEQKSDGKDRKDETSVPGTPVSNIKLIDGEVIVPAAGDAVALGDKKDEKVIIAIPVDGKADPKDVRKDEKHEAEAAIIPGPKLAPEEERKGNEKRPMGMDDIAKAFKALESSASKAVDLKDKEKEKEKVKLIWTWSERCEMWRWKNYEVGLHNVRPGGWEERDWKVFADGREIWDFDDDEAIVEVEEKDVHDWSL</sequence>
<feature type="region of interest" description="Disordered" evidence="1">
    <location>
        <begin position="447"/>
        <end position="513"/>
    </location>
</feature>
<dbReference type="Proteomes" id="UP001358614">
    <property type="component" value="Chromosome 1"/>
</dbReference>
<protein>
    <submittedName>
        <fullName evidence="2">Uncharacterized protein</fullName>
    </submittedName>
</protein>
<feature type="compositionally biased region" description="Basic and acidic residues" evidence="1">
    <location>
        <begin position="575"/>
        <end position="588"/>
    </location>
</feature>
<feature type="compositionally biased region" description="Basic and acidic residues" evidence="1">
    <location>
        <begin position="314"/>
        <end position="334"/>
    </location>
</feature>
<evidence type="ECO:0000313" key="2">
    <source>
        <dbReference type="EMBL" id="WWD03347.1"/>
    </source>
</evidence>
<gene>
    <name evidence="2" type="ORF">V865_001399</name>
</gene>
<feature type="compositionally biased region" description="Basic and acidic residues" evidence="1">
    <location>
        <begin position="552"/>
        <end position="565"/>
    </location>
</feature>
<name>A0AAX4KAC5_9TREE</name>